<protein>
    <submittedName>
        <fullName evidence="2">Uncharacterized protein</fullName>
    </submittedName>
</protein>
<evidence type="ECO:0000313" key="2">
    <source>
        <dbReference type="EMBL" id="BDZ38926.1"/>
    </source>
</evidence>
<reference evidence="3" key="1">
    <citation type="journal article" date="2019" name="Int. J. Syst. Evol. Microbiol.">
        <title>The Global Catalogue of Microorganisms (GCM) 10K type strain sequencing project: providing services to taxonomists for standard genome sequencing and annotation.</title>
        <authorList>
            <consortium name="The Broad Institute Genomics Platform"/>
            <consortium name="The Broad Institute Genome Sequencing Center for Infectious Disease"/>
            <person name="Wu L."/>
            <person name="Ma J."/>
        </authorList>
    </citation>
    <scope>NUCLEOTIDE SEQUENCE [LARGE SCALE GENOMIC DNA]</scope>
    <source>
        <strain evidence="3">NBRC 106310</strain>
    </source>
</reference>
<accession>A0ABM8FTD2</accession>
<proteinExistence type="predicted"/>
<evidence type="ECO:0000256" key="1">
    <source>
        <dbReference type="SAM" id="Phobius"/>
    </source>
</evidence>
<evidence type="ECO:0000313" key="3">
    <source>
        <dbReference type="Proteomes" id="UP001321543"/>
    </source>
</evidence>
<keyword evidence="3" id="KW-1185">Reference proteome</keyword>
<keyword evidence="1" id="KW-0472">Membrane</keyword>
<dbReference type="EMBL" id="AP027728">
    <property type="protein sequence ID" value="BDZ38926.1"/>
    <property type="molecule type" value="Genomic_DNA"/>
</dbReference>
<dbReference type="RefSeq" id="WP_286302817.1">
    <property type="nucleotide sequence ID" value="NZ_AP027728.1"/>
</dbReference>
<sequence length="84" mass="9035">MIGDVVMAGITETVPLTRRDRPVARWSRLLRKRPLLGAALSVGELSVGVALGRGRSRLGRGVGILLVIDALADLAILAIRLLRR</sequence>
<gene>
    <name evidence="2" type="ORF">GCM10025863_15400</name>
</gene>
<name>A0ABM8FTD2_9MICO</name>
<feature type="transmembrane region" description="Helical" evidence="1">
    <location>
        <begin position="58"/>
        <end position="82"/>
    </location>
</feature>
<organism evidence="2 3">
    <name type="scientific">Microbacterium suwonense</name>
    <dbReference type="NCBI Taxonomy" id="683047"/>
    <lineage>
        <taxon>Bacteria</taxon>
        <taxon>Bacillati</taxon>
        <taxon>Actinomycetota</taxon>
        <taxon>Actinomycetes</taxon>
        <taxon>Micrococcales</taxon>
        <taxon>Microbacteriaceae</taxon>
        <taxon>Microbacterium</taxon>
    </lineage>
</organism>
<dbReference type="Proteomes" id="UP001321543">
    <property type="component" value="Chromosome"/>
</dbReference>
<keyword evidence="1" id="KW-1133">Transmembrane helix</keyword>
<keyword evidence="1" id="KW-0812">Transmembrane</keyword>